<dbReference type="EMBL" id="MU273487">
    <property type="protein sequence ID" value="KAI0035258.1"/>
    <property type="molecule type" value="Genomic_DNA"/>
</dbReference>
<accession>A0ACB8QUS5</accession>
<feature type="non-terminal residue" evidence="1">
    <location>
        <position position="125"/>
    </location>
</feature>
<keyword evidence="2" id="KW-1185">Reference proteome</keyword>
<comment type="caution">
    <text evidence="1">The sequence shown here is derived from an EMBL/GenBank/DDBJ whole genome shotgun (WGS) entry which is preliminary data.</text>
</comment>
<name>A0ACB8QUS5_9AGAM</name>
<evidence type="ECO:0000313" key="2">
    <source>
        <dbReference type="Proteomes" id="UP000814128"/>
    </source>
</evidence>
<dbReference type="Proteomes" id="UP000814128">
    <property type="component" value="Unassembled WGS sequence"/>
</dbReference>
<gene>
    <name evidence="1" type="ORF">K488DRAFT_43652</name>
</gene>
<organism evidence="1 2">
    <name type="scientific">Vararia minispora EC-137</name>
    <dbReference type="NCBI Taxonomy" id="1314806"/>
    <lineage>
        <taxon>Eukaryota</taxon>
        <taxon>Fungi</taxon>
        <taxon>Dikarya</taxon>
        <taxon>Basidiomycota</taxon>
        <taxon>Agaricomycotina</taxon>
        <taxon>Agaricomycetes</taxon>
        <taxon>Russulales</taxon>
        <taxon>Lachnocladiaceae</taxon>
        <taxon>Vararia</taxon>
    </lineage>
</organism>
<reference evidence="1" key="1">
    <citation type="submission" date="2021-02" db="EMBL/GenBank/DDBJ databases">
        <authorList>
            <consortium name="DOE Joint Genome Institute"/>
            <person name="Ahrendt S."/>
            <person name="Looney B.P."/>
            <person name="Miyauchi S."/>
            <person name="Morin E."/>
            <person name="Drula E."/>
            <person name="Courty P.E."/>
            <person name="Chicoki N."/>
            <person name="Fauchery L."/>
            <person name="Kohler A."/>
            <person name="Kuo A."/>
            <person name="Labutti K."/>
            <person name="Pangilinan J."/>
            <person name="Lipzen A."/>
            <person name="Riley R."/>
            <person name="Andreopoulos W."/>
            <person name="He G."/>
            <person name="Johnson J."/>
            <person name="Barry K.W."/>
            <person name="Grigoriev I.V."/>
            <person name="Nagy L."/>
            <person name="Hibbett D."/>
            <person name="Henrissat B."/>
            <person name="Matheny P.B."/>
            <person name="Labbe J."/>
            <person name="Martin F."/>
        </authorList>
    </citation>
    <scope>NUCLEOTIDE SEQUENCE</scope>
    <source>
        <strain evidence="1">EC-137</strain>
    </source>
</reference>
<proteinExistence type="predicted"/>
<evidence type="ECO:0000313" key="1">
    <source>
        <dbReference type="EMBL" id="KAI0035258.1"/>
    </source>
</evidence>
<reference evidence="1" key="2">
    <citation type="journal article" date="2022" name="New Phytol.">
        <title>Evolutionary transition to the ectomycorrhizal habit in the genomes of a hyperdiverse lineage of mushroom-forming fungi.</title>
        <authorList>
            <person name="Looney B."/>
            <person name="Miyauchi S."/>
            <person name="Morin E."/>
            <person name="Drula E."/>
            <person name="Courty P.E."/>
            <person name="Kohler A."/>
            <person name="Kuo A."/>
            <person name="LaButti K."/>
            <person name="Pangilinan J."/>
            <person name="Lipzen A."/>
            <person name="Riley R."/>
            <person name="Andreopoulos W."/>
            <person name="He G."/>
            <person name="Johnson J."/>
            <person name="Nolan M."/>
            <person name="Tritt A."/>
            <person name="Barry K.W."/>
            <person name="Grigoriev I.V."/>
            <person name="Nagy L.G."/>
            <person name="Hibbett D."/>
            <person name="Henrissat B."/>
            <person name="Matheny P.B."/>
            <person name="Labbe J."/>
            <person name="Martin F.M."/>
        </authorList>
    </citation>
    <scope>NUCLEOTIDE SEQUENCE</scope>
    <source>
        <strain evidence="1">EC-137</strain>
    </source>
</reference>
<protein>
    <submittedName>
        <fullName evidence="1">Uncharacterized protein</fullName>
    </submittedName>
</protein>
<sequence>MSSGKFLEQHLISLDEELRLVETARVSLRGCRNAFIPVSRLPPEILTRIFLELALISPPKHAHSPSVSSRKHESLGWIVVTQVCARWRHVACACSSLWTLIDFELGEAWTDEMLWRAGSASLHIK</sequence>